<protein>
    <submittedName>
        <fullName evidence="2">AsnC family protein</fullName>
    </submittedName>
</protein>
<dbReference type="OrthoDB" id="9799041at2"/>
<name>A0A1I4LK57_9HYPH</name>
<gene>
    <name evidence="2" type="ORF">SAMN04488125_13012</name>
</gene>
<dbReference type="Gene3D" id="3.30.70.920">
    <property type="match status" value="1"/>
</dbReference>
<reference evidence="3" key="1">
    <citation type="submission" date="2016-10" db="EMBL/GenBank/DDBJ databases">
        <authorList>
            <person name="Varghese N."/>
            <person name="Submissions S."/>
        </authorList>
    </citation>
    <scope>NUCLEOTIDE SEQUENCE [LARGE SCALE GENOMIC DNA]</scope>
    <source>
        <strain evidence="3">CGMCC 1.6474</strain>
    </source>
</reference>
<evidence type="ECO:0000313" key="3">
    <source>
        <dbReference type="Proteomes" id="UP000198804"/>
    </source>
</evidence>
<dbReference type="STRING" id="414703.SAMN04488125_13012"/>
<feature type="domain" description="Transcription regulator AsnC/Lrp ligand binding" evidence="1">
    <location>
        <begin position="6"/>
        <end position="76"/>
    </location>
</feature>
<keyword evidence="3" id="KW-1185">Reference proteome</keyword>
<accession>A0A1I4LK57</accession>
<dbReference type="RefSeq" id="WP_091951418.1">
    <property type="nucleotide sequence ID" value="NZ_FOSV01000030.1"/>
</dbReference>
<dbReference type="Pfam" id="PF01037">
    <property type="entry name" value="AsnC_trans_reg"/>
    <property type="match status" value="1"/>
</dbReference>
<dbReference type="Proteomes" id="UP000198804">
    <property type="component" value="Unassembled WGS sequence"/>
</dbReference>
<proteinExistence type="predicted"/>
<evidence type="ECO:0000259" key="1">
    <source>
        <dbReference type="Pfam" id="PF01037"/>
    </source>
</evidence>
<evidence type="ECO:0000313" key="2">
    <source>
        <dbReference type="EMBL" id="SFL91414.1"/>
    </source>
</evidence>
<dbReference type="SUPFAM" id="SSF54909">
    <property type="entry name" value="Dimeric alpha+beta barrel"/>
    <property type="match status" value="1"/>
</dbReference>
<dbReference type="InterPro" id="IPR019887">
    <property type="entry name" value="Tscrpt_reg_AsnC/Lrp_C"/>
</dbReference>
<dbReference type="EMBL" id="FOSV01000030">
    <property type="protein sequence ID" value="SFL91414.1"/>
    <property type="molecule type" value="Genomic_DNA"/>
</dbReference>
<sequence length="79" mass="9019">MKTFFVQIKCEIGKTYEVSDSLLSMNLASEIYSTAGRFDIMAKFHVDNETDIGLFVNEFLLQLKNVKDSETIIAFKAFL</sequence>
<organism evidence="2 3">
    <name type="scientific">Methylorubrum salsuginis</name>
    <dbReference type="NCBI Taxonomy" id="414703"/>
    <lineage>
        <taxon>Bacteria</taxon>
        <taxon>Pseudomonadati</taxon>
        <taxon>Pseudomonadota</taxon>
        <taxon>Alphaproteobacteria</taxon>
        <taxon>Hyphomicrobiales</taxon>
        <taxon>Methylobacteriaceae</taxon>
        <taxon>Methylorubrum</taxon>
    </lineage>
</organism>
<dbReference type="AlphaFoldDB" id="A0A1I4LK57"/>
<dbReference type="InterPro" id="IPR011008">
    <property type="entry name" value="Dimeric_a/b-barrel"/>
</dbReference>